<dbReference type="PANTHER" id="PTHR30055:SF234">
    <property type="entry name" value="HTH-TYPE TRANSCRIPTIONAL REGULATOR BETI"/>
    <property type="match status" value="1"/>
</dbReference>
<proteinExistence type="predicted"/>
<dbReference type="RefSeq" id="WP_083067453.1">
    <property type="nucleotide sequence ID" value="NZ_MVHG01000170.1"/>
</dbReference>
<keyword evidence="3" id="KW-0804">Transcription</keyword>
<evidence type="ECO:0000256" key="4">
    <source>
        <dbReference type="PROSITE-ProRule" id="PRU00335"/>
    </source>
</evidence>
<evidence type="ECO:0000313" key="7">
    <source>
        <dbReference type="Proteomes" id="UP000192707"/>
    </source>
</evidence>
<dbReference type="Proteomes" id="UP000192707">
    <property type="component" value="Unassembled WGS sequence"/>
</dbReference>
<dbReference type="EMBL" id="MVHG01000170">
    <property type="protein sequence ID" value="ORA07406.1"/>
    <property type="molecule type" value="Genomic_DNA"/>
</dbReference>
<dbReference type="OrthoDB" id="5243387at2"/>
<accession>A0A1W9Z4Z8</accession>
<dbReference type="InterPro" id="IPR023772">
    <property type="entry name" value="DNA-bd_HTH_TetR-type_CS"/>
</dbReference>
<dbReference type="InterPro" id="IPR001647">
    <property type="entry name" value="HTH_TetR"/>
</dbReference>
<feature type="domain" description="HTH tetR-type" evidence="5">
    <location>
        <begin position="7"/>
        <end position="67"/>
    </location>
</feature>
<comment type="caution">
    <text evidence="6">The sequence shown here is derived from an EMBL/GenBank/DDBJ whole genome shotgun (WGS) entry which is preliminary data.</text>
</comment>
<dbReference type="GO" id="GO:0003700">
    <property type="term" value="F:DNA-binding transcription factor activity"/>
    <property type="evidence" value="ECO:0007669"/>
    <property type="project" value="TreeGrafter"/>
</dbReference>
<evidence type="ECO:0000256" key="2">
    <source>
        <dbReference type="ARBA" id="ARBA00023125"/>
    </source>
</evidence>
<sequence>MASRAQERTRRHVLDAARGFVEEHGVEQLSMRRLAVEAGVSVRTLYNHFGDKDGLLTALVQRSLDSMDVAVHHLSSTDPIERIWEAVTVSIDKTVADVPKAVVRAVLMDDRLLNEINLRWTGWDLIVNEIRAATRRGVLRGDVDPGVLADHAGMVLFQLQRRWTAGEIDTDELRDGALHAFDLCLLTVARPRARVRILNHANSLKSAALGRAEA</sequence>
<keyword evidence="1" id="KW-0805">Transcription regulation</keyword>
<keyword evidence="7" id="KW-1185">Reference proteome</keyword>
<dbReference type="PRINTS" id="PR00455">
    <property type="entry name" value="HTHTETR"/>
</dbReference>
<evidence type="ECO:0000256" key="3">
    <source>
        <dbReference type="ARBA" id="ARBA00023163"/>
    </source>
</evidence>
<dbReference type="Gene3D" id="1.10.357.10">
    <property type="entry name" value="Tetracycline Repressor, domain 2"/>
    <property type="match status" value="1"/>
</dbReference>
<organism evidence="6 7">
    <name type="scientific">Mycobacterium arosiense ATCC BAA-1401 = DSM 45069</name>
    <dbReference type="NCBI Taxonomy" id="1265311"/>
    <lineage>
        <taxon>Bacteria</taxon>
        <taxon>Bacillati</taxon>
        <taxon>Actinomycetota</taxon>
        <taxon>Actinomycetes</taxon>
        <taxon>Mycobacteriales</taxon>
        <taxon>Mycobacteriaceae</taxon>
        <taxon>Mycobacterium</taxon>
        <taxon>Mycobacterium avium complex (MAC)</taxon>
    </lineage>
</organism>
<evidence type="ECO:0000259" key="5">
    <source>
        <dbReference type="PROSITE" id="PS50977"/>
    </source>
</evidence>
<reference evidence="6 7" key="1">
    <citation type="submission" date="2016-12" db="EMBL/GenBank/DDBJ databases">
        <title>The new phylogeny of genus Mycobacterium.</title>
        <authorList>
            <person name="Tortoli E."/>
            <person name="Trovato A."/>
            <person name="Cirillo D.M."/>
        </authorList>
    </citation>
    <scope>NUCLEOTIDE SEQUENCE [LARGE SCALE GENOMIC DNA]</scope>
    <source>
        <strain evidence="6 7">DSM 45069</strain>
    </source>
</reference>
<dbReference type="SUPFAM" id="SSF46689">
    <property type="entry name" value="Homeodomain-like"/>
    <property type="match status" value="1"/>
</dbReference>
<dbReference type="GO" id="GO:0000976">
    <property type="term" value="F:transcription cis-regulatory region binding"/>
    <property type="evidence" value="ECO:0007669"/>
    <property type="project" value="TreeGrafter"/>
</dbReference>
<name>A0A1W9Z4Z8_MYCAI</name>
<dbReference type="PANTHER" id="PTHR30055">
    <property type="entry name" value="HTH-TYPE TRANSCRIPTIONAL REGULATOR RUTR"/>
    <property type="match status" value="1"/>
</dbReference>
<dbReference type="PROSITE" id="PS01081">
    <property type="entry name" value="HTH_TETR_1"/>
    <property type="match status" value="1"/>
</dbReference>
<keyword evidence="2 4" id="KW-0238">DNA-binding</keyword>
<dbReference type="PROSITE" id="PS50977">
    <property type="entry name" value="HTH_TETR_2"/>
    <property type="match status" value="1"/>
</dbReference>
<gene>
    <name evidence="6" type="ORF">BST14_27850</name>
</gene>
<dbReference type="InterPro" id="IPR050109">
    <property type="entry name" value="HTH-type_TetR-like_transc_reg"/>
</dbReference>
<dbReference type="AlphaFoldDB" id="A0A1W9Z4Z8"/>
<evidence type="ECO:0000313" key="6">
    <source>
        <dbReference type="EMBL" id="ORA07406.1"/>
    </source>
</evidence>
<feature type="DNA-binding region" description="H-T-H motif" evidence="4">
    <location>
        <begin position="30"/>
        <end position="49"/>
    </location>
</feature>
<evidence type="ECO:0000256" key="1">
    <source>
        <dbReference type="ARBA" id="ARBA00023015"/>
    </source>
</evidence>
<dbReference type="Pfam" id="PF00440">
    <property type="entry name" value="TetR_N"/>
    <property type="match status" value="1"/>
</dbReference>
<protein>
    <recommendedName>
        <fullName evidence="5">HTH tetR-type domain-containing protein</fullName>
    </recommendedName>
</protein>
<dbReference type="InterPro" id="IPR009057">
    <property type="entry name" value="Homeodomain-like_sf"/>
</dbReference>